<evidence type="ECO:0000313" key="2">
    <source>
        <dbReference type="Proteomes" id="UP000503441"/>
    </source>
</evidence>
<protein>
    <submittedName>
        <fullName evidence="1">Uncharacterized protein</fullName>
    </submittedName>
</protein>
<proteinExistence type="predicted"/>
<keyword evidence="2" id="KW-1185">Reference proteome</keyword>
<reference evidence="1 2" key="1">
    <citation type="submission" date="2020-03" db="EMBL/GenBank/DDBJ databases">
        <title>Leucobacter sp. nov., isolated from beetles.</title>
        <authorList>
            <person name="Hyun D.-W."/>
            <person name="Bae J.-W."/>
        </authorList>
    </citation>
    <scope>NUCLEOTIDE SEQUENCE [LARGE SCALE GENOMIC DNA]</scope>
    <source>
        <strain evidence="1 2">HDW9A</strain>
    </source>
</reference>
<name>A0ABX6JYH4_9MICO</name>
<evidence type="ECO:0000313" key="1">
    <source>
        <dbReference type="EMBL" id="QIM19374.1"/>
    </source>
</evidence>
<organism evidence="1 2">
    <name type="scientific">Leucobacter coleopterorum</name>
    <dbReference type="NCBI Taxonomy" id="2714933"/>
    <lineage>
        <taxon>Bacteria</taxon>
        <taxon>Bacillati</taxon>
        <taxon>Actinomycetota</taxon>
        <taxon>Actinomycetes</taxon>
        <taxon>Micrococcales</taxon>
        <taxon>Microbacteriaceae</taxon>
        <taxon>Leucobacter</taxon>
    </lineage>
</organism>
<dbReference type="Proteomes" id="UP000503441">
    <property type="component" value="Chromosome"/>
</dbReference>
<gene>
    <name evidence="1" type="ORF">G7066_13745</name>
</gene>
<dbReference type="EMBL" id="CP049933">
    <property type="protein sequence ID" value="QIM19374.1"/>
    <property type="molecule type" value="Genomic_DNA"/>
</dbReference>
<sequence length="92" mass="9401">MAMIPGVTGTPNVANLDGVKGTAFGRSEPNRAGEYNEIIIDPTTGLVIGGRTLAGEGYKGVKAGDPVFTYAVTTRVVDAAPSDAVLSPITNH</sequence>
<accession>A0ABX6JYH4</accession>
<dbReference type="RefSeq" id="WP_166331616.1">
    <property type="nucleotide sequence ID" value="NZ_CP049933.1"/>
</dbReference>